<dbReference type="InterPro" id="IPR029000">
    <property type="entry name" value="Cyclophilin-like_dom_sf"/>
</dbReference>
<evidence type="ECO:0000313" key="5">
    <source>
        <dbReference type="EMBL" id="GLQ18415.1"/>
    </source>
</evidence>
<evidence type="ECO:0000259" key="4">
    <source>
        <dbReference type="SMART" id="SM00796"/>
    </source>
</evidence>
<evidence type="ECO:0000256" key="1">
    <source>
        <dbReference type="ARBA" id="ARBA00022741"/>
    </source>
</evidence>
<dbReference type="SUPFAM" id="SSF160467">
    <property type="entry name" value="PH0987 N-terminal domain-like"/>
    <property type="match status" value="1"/>
</dbReference>
<protein>
    <submittedName>
        <fullName evidence="5">Allophanate hydrolase</fullName>
    </submittedName>
</protein>
<dbReference type="InterPro" id="IPR010016">
    <property type="entry name" value="PxpB"/>
</dbReference>
<dbReference type="PANTHER" id="PTHR34698">
    <property type="entry name" value="5-OXOPROLINASE SUBUNIT B"/>
    <property type="match status" value="1"/>
</dbReference>
<dbReference type="PANTHER" id="PTHR34698:SF2">
    <property type="entry name" value="5-OXOPROLINASE SUBUNIT B"/>
    <property type="match status" value="1"/>
</dbReference>
<name>A0ABQ5UUL4_9HYPH</name>
<evidence type="ECO:0000256" key="2">
    <source>
        <dbReference type="ARBA" id="ARBA00022801"/>
    </source>
</evidence>
<dbReference type="Pfam" id="PF02682">
    <property type="entry name" value="CT_C_D"/>
    <property type="match status" value="1"/>
</dbReference>
<keyword evidence="6" id="KW-1185">Reference proteome</keyword>
<reference evidence="5" key="2">
    <citation type="submission" date="2023-01" db="EMBL/GenBank/DDBJ databases">
        <title>Draft genome sequence of Maritalea porphyrae strain NBRC 107169.</title>
        <authorList>
            <person name="Sun Q."/>
            <person name="Mori K."/>
        </authorList>
    </citation>
    <scope>NUCLEOTIDE SEQUENCE</scope>
    <source>
        <strain evidence="5">NBRC 107169</strain>
    </source>
</reference>
<keyword evidence="3" id="KW-0067">ATP-binding</keyword>
<keyword evidence="1" id="KW-0547">Nucleotide-binding</keyword>
<dbReference type="SMART" id="SM00796">
    <property type="entry name" value="AHS1"/>
    <property type="match status" value="1"/>
</dbReference>
<evidence type="ECO:0000313" key="6">
    <source>
        <dbReference type="Proteomes" id="UP001161405"/>
    </source>
</evidence>
<organism evidence="5 6">
    <name type="scientific">Maritalea porphyrae</name>
    <dbReference type="NCBI Taxonomy" id="880732"/>
    <lineage>
        <taxon>Bacteria</taxon>
        <taxon>Pseudomonadati</taxon>
        <taxon>Pseudomonadota</taxon>
        <taxon>Alphaproteobacteria</taxon>
        <taxon>Hyphomicrobiales</taxon>
        <taxon>Devosiaceae</taxon>
        <taxon>Maritalea</taxon>
    </lineage>
</organism>
<dbReference type="Gene3D" id="2.40.100.10">
    <property type="entry name" value="Cyclophilin-like"/>
    <property type="match status" value="1"/>
</dbReference>
<dbReference type="InterPro" id="IPR003833">
    <property type="entry name" value="CT_C_D"/>
</dbReference>
<dbReference type="Gene3D" id="3.30.1360.40">
    <property type="match status" value="1"/>
</dbReference>
<dbReference type="Proteomes" id="UP001161405">
    <property type="component" value="Unassembled WGS sequence"/>
</dbReference>
<comment type="caution">
    <text evidence="5">The sequence shown here is derived from an EMBL/GenBank/DDBJ whole genome shotgun (WGS) entry which is preliminary data.</text>
</comment>
<accession>A0ABQ5UUL4</accession>
<sequence length="231" mass="25514">MIKVTRQFQSNEIISRLIPLGDHALLIRFGNTLDLKTNYNAQAFAEICRAKLGAAIEGCASNLVSVIVHYDPKKTPVADLKNQIMLLMSNFNGKERIEPPVQHVIDVKYGGDEGPCLAEVCETLGVQAETFVNNHIREPLHALALGFSPGFLYLGLHDEDMRVSRRDKVQENVPAGSILFAAGQTAITSRPIRTGWHVIGQSNFRNFDPTAEKPIQVNPGELVQFRAVNSL</sequence>
<keyword evidence="2 5" id="KW-0378">Hydrolase</keyword>
<evidence type="ECO:0000256" key="3">
    <source>
        <dbReference type="ARBA" id="ARBA00022840"/>
    </source>
</evidence>
<dbReference type="EMBL" id="BSNI01000002">
    <property type="protein sequence ID" value="GLQ18415.1"/>
    <property type="molecule type" value="Genomic_DNA"/>
</dbReference>
<dbReference type="SUPFAM" id="SSF50891">
    <property type="entry name" value="Cyclophilin-like"/>
    <property type="match status" value="1"/>
</dbReference>
<dbReference type="GO" id="GO:0016787">
    <property type="term" value="F:hydrolase activity"/>
    <property type="evidence" value="ECO:0007669"/>
    <property type="project" value="UniProtKB-KW"/>
</dbReference>
<gene>
    <name evidence="5" type="ORF">GCM10007879_26640</name>
</gene>
<reference evidence="5" key="1">
    <citation type="journal article" date="2014" name="Int. J. Syst. Evol. Microbiol.">
        <title>Complete genome of a new Firmicutes species belonging to the dominant human colonic microbiota ('Ruminococcus bicirculans') reveals two chromosomes and a selective capacity to utilize plant glucans.</title>
        <authorList>
            <consortium name="NISC Comparative Sequencing Program"/>
            <person name="Wegmann U."/>
            <person name="Louis P."/>
            <person name="Goesmann A."/>
            <person name="Henrissat B."/>
            <person name="Duncan S.H."/>
            <person name="Flint H.J."/>
        </authorList>
    </citation>
    <scope>NUCLEOTIDE SEQUENCE</scope>
    <source>
        <strain evidence="5">NBRC 107169</strain>
    </source>
</reference>
<proteinExistence type="predicted"/>
<feature type="domain" description="Carboxyltransferase" evidence="4">
    <location>
        <begin position="15"/>
        <end position="217"/>
    </location>
</feature>